<dbReference type="GO" id="GO:1990599">
    <property type="term" value="F:3' overhang single-stranded DNA endodeoxyribonuclease activity"/>
    <property type="evidence" value="ECO:0007669"/>
    <property type="project" value="UniProtKB-EC"/>
</dbReference>
<comment type="caution">
    <text evidence="7">The sequence shown here is derived from an EMBL/GenBank/DDBJ whole genome shotgun (WGS) entry which is preliminary data.</text>
</comment>
<evidence type="ECO:0000256" key="3">
    <source>
        <dbReference type="ARBA" id="ARBA00022801"/>
    </source>
</evidence>
<name>A0ABX0TLC7_9MICC</name>
<evidence type="ECO:0000256" key="2">
    <source>
        <dbReference type="ARBA" id="ARBA00022759"/>
    </source>
</evidence>
<dbReference type="PANTHER" id="PTHR12302:SF3">
    <property type="entry name" value="SERINE_THREONINE-PROTEIN KINASE 31"/>
    <property type="match status" value="1"/>
</dbReference>
<organism evidence="7 8">
    <name type="scientific">Paenarthrobacter ilicis</name>
    <dbReference type="NCBI Taxonomy" id="43665"/>
    <lineage>
        <taxon>Bacteria</taxon>
        <taxon>Bacillati</taxon>
        <taxon>Actinomycetota</taxon>
        <taxon>Actinomycetes</taxon>
        <taxon>Micrococcales</taxon>
        <taxon>Micrococcaceae</taxon>
        <taxon>Paenarthrobacter</taxon>
    </lineage>
</organism>
<feature type="domain" description="TNase-like" evidence="6">
    <location>
        <begin position="66"/>
        <end position="194"/>
    </location>
</feature>
<dbReference type="SUPFAM" id="SSF50199">
    <property type="entry name" value="Staphylococcal nuclease"/>
    <property type="match status" value="1"/>
</dbReference>
<dbReference type="PROSITE" id="PS51257">
    <property type="entry name" value="PROKAR_LIPOPROTEIN"/>
    <property type="match status" value="1"/>
</dbReference>
<evidence type="ECO:0000259" key="6">
    <source>
        <dbReference type="PROSITE" id="PS50830"/>
    </source>
</evidence>
<dbReference type="PANTHER" id="PTHR12302">
    <property type="entry name" value="EBNA2 BINDING PROTEIN P100"/>
    <property type="match status" value="1"/>
</dbReference>
<dbReference type="Proteomes" id="UP000802392">
    <property type="component" value="Unassembled WGS sequence"/>
</dbReference>
<dbReference type="RefSeq" id="WP_167269560.1">
    <property type="nucleotide sequence ID" value="NZ_JAAOZD010000012.1"/>
</dbReference>
<keyword evidence="8" id="KW-1185">Reference proteome</keyword>
<reference evidence="7 8" key="1">
    <citation type="submission" date="2020-03" db="EMBL/GenBank/DDBJ databases">
        <title>Genomic Encyclopedia of Type Strains, Phase III (KMG-III): the genomes of soil and plant-associated and newly described type strains.</title>
        <authorList>
            <person name="Whitman W."/>
        </authorList>
    </citation>
    <scope>NUCLEOTIDE SEQUENCE [LARGE SCALE GENOMIC DNA]</scope>
    <source>
        <strain evidence="7 8">CECT 4207</strain>
    </source>
</reference>
<dbReference type="Gene3D" id="2.40.50.90">
    <property type="match status" value="1"/>
</dbReference>
<feature type="region of interest" description="Disordered" evidence="4">
    <location>
        <begin position="183"/>
        <end position="202"/>
    </location>
</feature>
<keyword evidence="2" id="KW-0255">Endonuclease</keyword>
<keyword evidence="1" id="KW-0540">Nuclease</keyword>
<feature type="signal peptide" evidence="5">
    <location>
        <begin position="1"/>
        <end position="28"/>
    </location>
</feature>
<evidence type="ECO:0000256" key="5">
    <source>
        <dbReference type="SAM" id="SignalP"/>
    </source>
</evidence>
<dbReference type="InterPro" id="IPR002071">
    <property type="entry name" value="Thermonucl_AS"/>
</dbReference>
<evidence type="ECO:0000256" key="4">
    <source>
        <dbReference type="SAM" id="MobiDB-lite"/>
    </source>
</evidence>
<dbReference type="InterPro" id="IPR035437">
    <property type="entry name" value="SNase_OB-fold_sf"/>
</dbReference>
<dbReference type="SMART" id="SM00318">
    <property type="entry name" value="SNc"/>
    <property type="match status" value="1"/>
</dbReference>
<dbReference type="EC" id="3.1.31.1" evidence="7"/>
<dbReference type="PROSITE" id="PS01284">
    <property type="entry name" value="TNASE_2"/>
    <property type="match status" value="1"/>
</dbReference>
<dbReference type="EMBL" id="JAAOZD010000012">
    <property type="protein sequence ID" value="NIJ03388.1"/>
    <property type="molecule type" value="Genomic_DNA"/>
</dbReference>
<keyword evidence="5" id="KW-0732">Signal</keyword>
<protein>
    <submittedName>
        <fullName evidence="7">Micrococcal nuclease</fullName>
        <ecNumber evidence="7">3.1.31.1</ecNumber>
    </submittedName>
</protein>
<evidence type="ECO:0000256" key="1">
    <source>
        <dbReference type="ARBA" id="ARBA00022722"/>
    </source>
</evidence>
<keyword evidence="3 7" id="KW-0378">Hydrolase</keyword>
<gene>
    <name evidence="7" type="ORF">FHR86_003747</name>
</gene>
<evidence type="ECO:0000313" key="8">
    <source>
        <dbReference type="Proteomes" id="UP000802392"/>
    </source>
</evidence>
<sequence length="202" mass="20805">MNNPGKTFRFLGGGVLAVLALGGCTAPATTTPAASTEQLGAVTCAPTGTGTRPATITAPAGGPYTVQSVVDGDTIRIVCNGESTRVRLVGINTPETVKDGSPVECGGPEASAALRTILDSGQVFLSTDPAQGERDRYGRLLAYVWAMDGSLVNQTMLTMGLAEATGYGKGYAYKQPFEAAAKESKNSGRGMWACPSPTPENR</sequence>
<evidence type="ECO:0000313" key="7">
    <source>
        <dbReference type="EMBL" id="NIJ03388.1"/>
    </source>
</evidence>
<dbReference type="InterPro" id="IPR016071">
    <property type="entry name" value="Staphylococal_nuclease_OB-fold"/>
</dbReference>
<accession>A0ABX0TLC7</accession>
<dbReference type="PROSITE" id="PS50830">
    <property type="entry name" value="TNASE_3"/>
    <property type="match status" value="1"/>
</dbReference>
<dbReference type="Pfam" id="PF00565">
    <property type="entry name" value="SNase"/>
    <property type="match status" value="1"/>
</dbReference>
<proteinExistence type="predicted"/>
<feature type="chain" id="PRO_5046835901" evidence="5">
    <location>
        <begin position="29"/>
        <end position="202"/>
    </location>
</feature>